<dbReference type="NCBIfam" id="NF011470">
    <property type="entry name" value="PRK14887.1"/>
    <property type="match status" value="1"/>
</dbReference>
<dbReference type="AlphaFoldDB" id="A0A9Q4C4K0"/>
<evidence type="ECO:0000256" key="1">
    <source>
        <dbReference type="ARBA" id="ARBA00007073"/>
    </source>
</evidence>
<dbReference type="RefSeq" id="WP_266086732.1">
    <property type="nucleotide sequence ID" value="NZ_RKLV01000005.1"/>
</dbReference>
<dbReference type="Pfam" id="PF09341">
    <property type="entry name" value="Pcc1"/>
    <property type="match status" value="1"/>
</dbReference>
<protein>
    <submittedName>
        <fullName evidence="2">KEOPS complex subunit Pcc1</fullName>
    </submittedName>
</protein>
<organism evidence="2 3">
    <name type="scientific">Halorutilus salinus</name>
    <dbReference type="NCBI Taxonomy" id="2487751"/>
    <lineage>
        <taxon>Archaea</taxon>
        <taxon>Methanobacteriati</taxon>
        <taxon>Methanobacteriota</taxon>
        <taxon>Stenosarchaea group</taxon>
        <taxon>Halobacteria</taxon>
        <taxon>Halorutilales</taxon>
        <taxon>Halorutilaceae</taxon>
        <taxon>Halorutilus</taxon>
    </lineage>
</organism>
<dbReference type="EMBL" id="RKLV01000005">
    <property type="protein sequence ID" value="MCX2818890.1"/>
    <property type="molecule type" value="Genomic_DNA"/>
</dbReference>
<dbReference type="Gene3D" id="3.30.310.50">
    <property type="entry name" value="Alpha-D-phosphohexomutase, C-terminal domain"/>
    <property type="match status" value="1"/>
</dbReference>
<evidence type="ECO:0000313" key="2">
    <source>
        <dbReference type="EMBL" id="MCX2818890.1"/>
    </source>
</evidence>
<comment type="similarity">
    <text evidence="1">Belongs to the CTAG/PCC1 family.</text>
</comment>
<keyword evidence="3" id="KW-1185">Reference proteome</keyword>
<sequence>MSDEEDDRCRLFLEIDDEVARRAIAPETGDLEGAHAELTQEGVVVTAQDPRTLRAALNGWTRLVSVASDDRL</sequence>
<dbReference type="InterPro" id="IPR015419">
    <property type="entry name" value="CTAG/Pcc1"/>
</dbReference>
<name>A0A9Q4C4K0_9EURY</name>
<gene>
    <name evidence="2" type="ORF">EGH25_05950</name>
</gene>
<evidence type="ECO:0000313" key="3">
    <source>
        <dbReference type="Proteomes" id="UP001149411"/>
    </source>
</evidence>
<proteinExistence type="inferred from homology"/>
<dbReference type="Proteomes" id="UP001149411">
    <property type="component" value="Unassembled WGS sequence"/>
</dbReference>
<accession>A0A9Q4C4K0</accession>
<comment type="caution">
    <text evidence="2">The sequence shown here is derived from an EMBL/GenBank/DDBJ whole genome shotgun (WGS) entry which is preliminary data.</text>
</comment>
<reference evidence="2" key="1">
    <citation type="submission" date="2022-09" db="EMBL/GenBank/DDBJ databases">
        <title>Haloadaptaus new haloarchaeum isolated from saline soil.</title>
        <authorList>
            <person name="Duran-Viseras A."/>
            <person name="Sanchez-Porro C."/>
            <person name="Ventosa A."/>
        </authorList>
    </citation>
    <scope>NUCLEOTIDE SEQUENCE</scope>
    <source>
        <strain evidence="2">F3-133</strain>
    </source>
</reference>